<keyword evidence="6" id="KW-0342">GTP-binding</keyword>
<dbReference type="InterPro" id="IPR050486">
    <property type="entry name" value="Mannose-1P_guanyltransferase"/>
</dbReference>
<evidence type="ECO:0000313" key="11">
    <source>
        <dbReference type="EMBL" id="PJF18422.1"/>
    </source>
</evidence>
<gene>
    <name evidence="11" type="ORF">PSACC_01758</name>
</gene>
<dbReference type="CDD" id="cd06425">
    <property type="entry name" value="M1P_guanylylT_B_like_N"/>
    <property type="match status" value="1"/>
</dbReference>
<name>A0A2H9TL11_9FUNG</name>
<dbReference type="Pfam" id="PF00483">
    <property type="entry name" value="NTP_transferase"/>
    <property type="match status" value="1"/>
</dbReference>
<keyword evidence="7" id="KW-0131">Cell cycle</keyword>
<dbReference type="Pfam" id="PF25087">
    <property type="entry name" value="GMPPB_C"/>
    <property type="match status" value="1"/>
</dbReference>
<organism evidence="11 12">
    <name type="scientific">Paramicrosporidium saccamoebae</name>
    <dbReference type="NCBI Taxonomy" id="1246581"/>
    <lineage>
        <taxon>Eukaryota</taxon>
        <taxon>Fungi</taxon>
        <taxon>Fungi incertae sedis</taxon>
        <taxon>Cryptomycota</taxon>
        <taxon>Cryptomycota incertae sedis</taxon>
        <taxon>Paramicrosporidium</taxon>
    </lineage>
</organism>
<evidence type="ECO:0000256" key="4">
    <source>
        <dbReference type="ARBA" id="ARBA00022679"/>
    </source>
</evidence>
<dbReference type="GO" id="GO:0005525">
    <property type="term" value="F:GTP binding"/>
    <property type="evidence" value="ECO:0007669"/>
    <property type="project" value="UniProtKB-KW"/>
</dbReference>
<dbReference type="InterPro" id="IPR005835">
    <property type="entry name" value="NTP_transferase_dom"/>
</dbReference>
<evidence type="ECO:0000256" key="8">
    <source>
        <dbReference type="ARBA" id="ARBA00047343"/>
    </source>
</evidence>
<comment type="similarity">
    <text evidence="2">Belongs to the transferase hexapeptide repeat family.</text>
</comment>
<keyword evidence="12" id="KW-1185">Reference proteome</keyword>
<comment type="pathway">
    <text evidence="1">Nucleotide-sugar biosynthesis; GDP-alpha-D-mannose biosynthesis; GDP-alpha-D-mannose from alpha-D-mannose 1-phosphate (GTP route): step 1/1.</text>
</comment>
<dbReference type="Gene3D" id="3.90.550.10">
    <property type="entry name" value="Spore Coat Polysaccharide Biosynthesis Protein SpsA, Chain A"/>
    <property type="match status" value="1"/>
</dbReference>
<evidence type="ECO:0000313" key="12">
    <source>
        <dbReference type="Proteomes" id="UP000240830"/>
    </source>
</evidence>
<evidence type="ECO:0000259" key="9">
    <source>
        <dbReference type="Pfam" id="PF00483"/>
    </source>
</evidence>
<dbReference type="GO" id="GO:0009298">
    <property type="term" value="P:GDP-mannose biosynthetic process"/>
    <property type="evidence" value="ECO:0007669"/>
    <property type="project" value="UniProtKB-UniPathway"/>
</dbReference>
<dbReference type="Gene3D" id="2.160.10.10">
    <property type="entry name" value="Hexapeptide repeat proteins"/>
    <property type="match status" value="1"/>
</dbReference>
<evidence type="ECO:0000256" key="2">
    <source>
        <dbReference type="ARBA" id="ARBA00007274"/>
    </source>
</evidence>
<keyword evidence="4 11" id="KW-0808">Transferase</keyword>
<dbReference type="PANTHER" id="PTHR22572">
    <property type="entry name" value="SUGAR-1-PHOSPHATE GUANYL TRANSFERASE"/>
    <property type="match status" value="1"/>
</dbReference>
<dbReference type="InterPro" id="IPR056729">
    <property type="entry name" value="GMPPB_C"/>
</dbReference>
<keyword evidence="5" id="KW-0547">Nucleotide-binding</keyword>
<dbReference type="AlphaFoldDB" id="A0A2H9TL11"/>
<dbReference type="OrthoDB" id="1733332at2759"/>
<dbReference type="InterPro" id="IPR029044">
    <property type="entry name" value="Nucleotide-diphossugar_trans"/>
</dbReference>
<dbReference type="SUPFAM" id="SSF53448">
    <property type="entry name" value="Nucleotide-diphospho-sugar transferases"/>
    <property type="match status" value="1"/>
</dbReference>
<dbReference type="GO" id="GO:0004475">
    <property type="term" value="F:mannose-1-phosphate guanylyltransferase (GTP) activity"/>
    <property type="evidence" value="ECO:0007669"/>
    <property type="project" value="UniProtKB-EC"/>
</dbReference>
<evidence type="ECO:0000256" key="3">
    <source>
        <dbReference type="ARBA" id="ARBA00012387"/>
    </source>
</evidence>
<dbReference type="InterPro" id="IPR045233">
    <property type="entry name" value="GMPPB_N"/>
</dbReference>
<comment type="caution">
    <text evidence="11">The sequence shown here is derived from an EMBL/GenBank/DDBJ whole genome shotgun (WGS) entry which is preliminary data.</text>
</comment>
<comment type="catalytic activity">
    <reaction evidence="8">
        <text>alpha-D-mannose 1-phosphate + GTP + H(+) = GDP-alpha-D-mannose + diphosphate</text>
        <dbReference type="Rhea" id="RHEA:15229"/>
        <dbReference type="ChEBI" id="CHEBI:15378"/>
        <dbReference type="ChEBI" id="CHEBI:33019"/>
        <dbReference type="ChEBI" id="CHEBI:37565"/>
        <dbReference type="ChEBI" id="CHEBI:57527"/>
        <dbReference type="ChEBI" id="CHEBI:58409"/>
        <dbReference type="EC" id="2.7.7.13"/>
    </reaction>
</comment>
<protein>
    <recommendedName>
        <fullName evidence="3">mannose-1-phosphate guanylyltransferase</fullName>
        <ecNumber evidence="3">2.7.7.13</ecNumber>
    </recommendedName>
</protein>
<sequence>MHQIESLAKAGVTDVVLAVNYRPEIMQATMKEYEEKLGLSIHFSVESEPLGTAGPLALAKEILGKDEEPFFVLNSDIICDFPFEEMVAFHKKHGAEGTILVTKVEEPSKYGVIVTAAGTTQIESFVEKPKEFVGDRINAGIYIFNPKILDRIQPKPTSIEKEVFPDMAKDGELHSMDLKGYWMDVGQPKDYLIGLGLYLGSLAEKKPQNLHKGECVKGNVLVDSTAQIGKGCLIGPNVTVGANVIIEDGARISNSAVMEGARIKSHAFVSSTIIGWRATVGSWSRVEGGAVLGDDVAVGDELYVNGAIVLPNKTLSTNIATPQIIM</sequence>
<accession>A0A2H9TL11</accession>
<dbReference type="STRING" id="1246581.A0A2H9TL11"/>
<reference evidence="11 12" key="1">
    <citation type="submission" date="2016-10" db="EMBL/GenBank/DDBJ databases">
        <title>The genome of Paramicrosporidium saccamoebae is the missing link in understanding Cryptomycota and Microsporidia evolution.</title>
        <authorList>
            <person name="Quandt C.A."/>
            <person name="Beaudet D."/>
            <person name="Corsaro D."/>
            <person name="Michel R."/>
            <person name="Corradi N."/>
            <person name="James T."/>
        </authorList>
    </citation>
    <scope>NUCLEOTIDE SEQUENCE [LARGE SCALE GENOMIC DNA]</scope>
    <source>
        <strain evidence="11 12">KSL3</strain>
    </source>
</reference>
<dbReference type="GO" id="GO:0000032">
    <property type="term" value="P:cell wall mannoprotein biosynthetic process"/>
    <property type="evidence" value="ECO:0007669"/>
    <property type="project" value="EnsemblFungi"/>
</dbReference>
<feature type="domain" description="Nucleotidyl transferase" evidence="9">
    <location>
        <begin position="2"/>
        <end position="192"/>
    </location>
</feature>
<evidence type="ECO:0000259" key="10">
    <source>
        <dbReference type="Pfam" id="PF25087"/>
    </source>
</evidence>
<dbReference type="UniPathway" id="UPA00126">
    <property type="reaction ID" value="UER00930"/>
</dbReference>
<dbReference type="EC" id="2.7.7.13" evidence="3"/>
<feature type="domain" description="Mannose-1-phosphate guanyltransferase C-terminal" evidence="10">
    <location>
        <begin position="217"/>
        <end position="325"/>
    </location>
</feature>
<evidence type="ECO:0000256" key="7">
    <source>
        <dbReference type="ARBA" id="ARBA00023306"/>
    </source>
</evidence>
<evidence type="ECO:0000256" key="5">
    <source>
        <dbReference type="ARBA" id="ARBA00022741"/>
    </source>
</evidence>
<evidence type="ECO:0000256" key="6">
    <source>
        <dbReference type="ARBA" id="ARBA00023134"/>
    </source>
</evidence>
<dbReference type="EMBL" id="MTSL01000125">
    <property type="protein sequence ID" value="PJF18422.1"/>
    <property type="molecule type" value="Genomic_DNA"/>
</dbReference>
<evidence type="ECO:0000256" key="1">
    <source>
        <dbReference type="ARBA" id="ARBA00004823"/>
    </source>
</evidence>
<dbReference type="Proteomes" id="UP000240830">
    <property type="component" value="Unassembled WGS sequence"/>
</dbReference>
<dbReference type="FunFam" id="3.90.550.10:FF:000013">
    <property type="entry name" value="mannose-1-phosphate guanyltransferase beta"/>
    <property type="match status" value="1"/>
</dbReference>
<proteinExistence type="inferred from homology"/>